<dbReference type="Pfam" id="PF03781">
    <property type="entry name" value="FGE-sulfatase"/>
    <property type="match status" value="2"/>
</dbReference>
<evidence type="ECO:0000256" key="3">
    <source>
        <dbReference type="ARBA" id="ARBA00037882"/>
    </source>
</evidence>
<keyword evidence="2" id="KW-0408">Iron</keyword>
<keyword evidence="1" id="KW-0560">Oxidoreductase</keyword>
<dbReference type="GO" id="GO:0052699">
    <property type="term" value="P:ergothioneine biosynthetic process"/>
    <property type="evidence" value="ECO:0007669"/>
    <property type="project" value="InterPro"/>
</dbReference>
<evidence type="ECO:0000256" key="1">
    <source>
        <dbReference type="ARBA" id="ARBA00023002"/>
    </source>
</evidence>
<evidence type="ECO:0000313" key="6">
    <source>
        <dbReference type="EMBL" id="SNR41499.1"/>
    </source>
</evidence>
<organism evidence="6 7">
    <name type="scientific">Haloechinothrix alba</name>
    <dbReference type="NCBI Taxonomy" id="664784"/>
    <lineage>
        <taxon>Bacteria</taxon>
        <taxon>Bacillati</taxon>
        <taxon>Actinomycetota</taxon>
        <taxon>Actinomycetes</taxon>
        <taxon>Pseudonocardiales</taxon>
        <taxon>Pseudonocardiaceae</taxon>
        <taxon>Haloechinothrix</taxon>
    </lineage>
</organism>
<protein>
    <submittedName>
        <fullName evidence="6">Ergothioneine biosynthesis protein EgtB</fullName>
    </submittedName>
</protein>
<dbReference type="PANTHER" id="PTHR23150">
    <property type="entry name" value="SULFATASE MODIFYING FACTOR 1, 2"/>
    <property type="match status" value="1"/>
</dbReference>
<dbReference type="PANTHER" id="PTHR23150:SF36">
    <property type="entry name" value="HERCYNINE OXYGENASE"/>
    <property type="match status" value="1"/>
</dbReference>
<keyword evidence="7" id="KW-1185">Reference proteome</keyword>
<dbReference type="NCBIfam" id="TIGR03440">
    <property type="entry name" value="egtB_TIGR03440"/>
    <property type="match status" value="1"/>
</dbReference>
<evidence type="ECO:0000259" key="5">
    <source>
        <dbReference type="Pfam" id="PF12867"/>
    </source>
</evidence>
<dbReference type="Proteomes" id="UP000198348">
    <property type="component" value="Unassembled WGS sequence"/>
</dbReference>
<comment type="pathway">
    <text evidence="3">Amino-acid biosynthesis; ergothioneine biosynthesis.</text>
</comment>
<dbReference type="InterPro" id="IPR016187">
    <property type="entry name" value="CTDL_fold"/>
</dbReference>
<evidence type="ECO:0000256" key="2">
    <source>
        <dbReference type="ARBA" id="ARBA00023004"/>
    </source>
</evidence>
<dbReference type="InterPro" id="IPR051043">
    <property type="entry name" value="Sulfatase_Mod_Factor_Kinase"/>
</dbReference>
<dbReference type="Gene3D" id="3.90.1580.10">
    <property type="entry name" value="paralog of FGE (formylglycine-generating enzyme)"/>
    <property type="match status" value="1"/>
</dbReference>
<accession>A0A238W725</accession>
<dbReference type="SUPFAM" id="SSF56436">
    <property type="entry name" value="C-type lectin-like"/>
    <property type="match status" value="1"/>
</dbReference>
<dbReference type="Pfam" id="PF12867">
    <property type="entry name" value="DinB_2"/>
    <property type="match status" value="1"/>
</dbReference>
<evidence type="ECO:0000259" key="4">
    <source>
        <dbReference type="Pfam" id="PF03781"/>
    </source>
</evidence>
<feature type="domain" description="Sulfatase-modifying factor enzyme-like" evidence="4">
    <location>
        <begin position="206"/>
        <end position="337"/>
    </location>
</feature>
<dbReference type="InterPro" id="IPR005532">
    <property type="entry name" value="SUMF_dom"/>
</dbReference>
<feature type="domain" description="DinB-like" evidence="5">
    <location>
        <begin position="42"/>
        <end position="172"/>
    </location>
</feature>
<dbReference type="InterPro" id="IPR017806">
    <property type="entry name" value="EgtB"/>
</dbReference>
<dbReference type="InterPro" id="IPR024775">
    <property type="entry name" value="DinB-like"/>
</dbReference>
<dbReference type="EMBL" id="FZNW01000005">
    <property type="protein sequence ID" value="SNR41499.1"/>
    <property type="molecule type" value="Genomic_DNA"/>
</dbReference>
<sequence>MRAMIVGRAGIRPAFGKRREERSMTMLGAQTIPAITELAEKYEEVRGLTERLADPLSPEDQTVQSAPEVSPTKWHRAHTSWFFETFLLSATDTGYREFHPRYSYLFNSYYNTVGAQYPRSERGLISRPGLSEISEYRAHVDAAMRRLLEREPDAEALRLIELGLNHEQQHQELLLMDIKHVLSCNPLAPVYAALDTPEATSATRQGWIEHGGGFVDVGHSGGGFAYDNEQPRHQAWLHPFALADCPVTNGEWLEFIDSGGYQRPELWLSDGWATVQSEGWYAPLYWSRSGGEWEVFTLSGPRVVDPAEPVCHISYYEADAFARWAGARLPTEFEWEAFGARQPVGGNLLDPSVLHPRPSSQGQGPRQMFGDVWEWTGSAYLPYPGYQPPAGAIGEYNGKFMVNQHVLRGGSCVTPSGHIRASYRNFFPPSARWIFGGMRLARTL</sequence>
<name>A0A238W725_9PSEU</name>
<evidence type="ECO:0000313" key="7">
    <source>
        <dbReference type="Proteomes" id="UP000198348"/>
    </source>
</evidence>
<gene>
    <name evidence="6" type="ORF">SAMN06265360_105112</name>
</gene>
<proteinExistence type="predicted"/>
<dbReference type="InterPro" id="IPR042095">
    <property type="entry name" value="SUMF_sf"/>
</dbReference>
<dbReference type="AlphaFoldDB" id="A0A238W725"/>
<reference evidence="6 7" key="1">
    <citation type="submission" date="2017-06" db="EMBL/GenBank/DDBJ databases">
        <authorList>
            <person name="Kim H.J."/>
            <person name="Triplett B.A."/>
        </authorList>
    </citation>
    <scope>NUCLEOTIDE SEQUENCE [LARGE SCALE GENOMIC DNA]</scope>
    <source>
        <strain evidence="6 7">DSM 45207</strain>
    </source>
</reference>
<feature type="domain" description="Sulfatase-modifying factor enzyme-like" evidence="4">
    <location>
        <begin position="363"/>
        <end position="442"/>
    </location>
</feature>